<dbReference type="PANTHER" id="PTHR43802:SF1">
    <property type="entry name" value="IP11341P-RELATED"/>
    <property type="match status" value="1"/>
</dbReference>
<sequence length="259" mass="28517">MSETAEDHVLATTEDGIRLITLNRPRRLNAWDAPMRARLLELLSDAAMDADVQAVVLTGAGDRAFCAGQDLNEGKNFDGDRAEGWIAEWRALYGAIRAFEKPLVCALNGLAAGSAFQVALLCDIRVGHAGSRMGQPEINSGIVSATGFWIIREMLGLSRATEMVLTGRMVAAEECHRLGLLHHLVPATEVRATALRTAAELAAKPKLAFRLNKQRFREVTQRGFDETFDAARRLHREAFSDGESQQVMQRFLDRSQGQS</sequence>
<dbReference type="Pfam" id="PF00378">
    <property type="entry name" value="ECH_1"/>
    <property type="match status" value="1"/>
</dbReference>
<evidence type="ECO:0000313" key="2">
    <source>
        <dbReference type="EMBL" id="MFC3002493.1"/>
    </source>
</evidence>
<keyword evidence="3" id="KW-1185">Reference proteome</keyword>
<dbReference type="InterPro" id="IPR001753">
    <property type="entry name" value="Enoyl-CoA_hydra/iso"/>
</dbReference>
<evidence type="ECO:0000256" key="1">
    <source>
        <dbReference type="ARBA" id="ARBA00005254"/>
    </source>
</evidence>
<reference evidence="3" key="1">
    <citation type="journal article" date="2019" name="Int. J. Syst. Evol. Microbiol.">
        <title>The Global Catalogue of Microorganisms (GCM) 10K type strain sequencing project: providing services to taxonomists for standard genome sequencing and annotation.</title>
        <authorList>
            <consortium name="The Broad Institute Genomics Platform"/>
            <consortium name="The Broad Institute Genome Sequencing Center for Infectious Disease"/>
            <person name="Wu L."/>
            <person name="Ma J."/>
        </authorList>
    </citation>
    <scope>NUCLEOTIDE SEQUENCE [LARGE SCALE GENOMIC DNA]</scope>
    <source>
        <strain evidence="3">CGMCC 1.16855</strain>
    </source>
</reference>
<organism evidence="2 3">
    <name type="scientific">Falsiroseomonas tokyonensis</name>
    <dbReference type="NCBI Taxonomy" id="430521"/>
    <lineage>
        <taxon>Bacteria</taxon>
        <taxon>Pseudomonadati</taxon>
        <taxon>Pseudomonadota</taxon>
        <taxon>Alphaproteobacteria</taxon>
        <taxon>Acetobacterales</taxon>
        <taxon>Roseomonadaceae</taxon>
        <taxon>Falsiroseomonas</taxon>
    </lineage>
</organism>
<dbReference type="EMBL" id="JBHRSB010000007">
    <property type="protein sequence ID" value="MFC3002493.1"/>
    <property type="molecule type" value="Genomic_DNA"/>
</dbReference>
<protein>
    <submittedName>
        <fullName evidence="2">Enoyl-CoA hydratase/isomerase family protein</fullName>
    </submittedName>
</protein>
<dbReference type="RefSeq" id="WP_216838604.1">
    <property type="nucleotide sequence ID" value="NZ_JAFNJS010000007.1"/>
</dbReference>
<dbReference type="PANTHER" id="PTHR43802">
    <property type="entry name" value="ENOYL-COA HYDRATASE"/>
    <property type="match status" value="1"/>
</dbReference>
<comment type="caution">
    <text evidence="2">The sequence shown here is derived from an EMBL/GenBank/DDBJ whole genome shotgun (WGS) entry which is preliminary data.</text>
</comment>
<accession>A0ABV7C189</accession>
<dbReference type="CDD" id="cd06558">
    <property type="entry name" value="crotonase-like"/>
    <property type="match status" value="1"/>
</dbReference>
<evidence type="ECO:0000313" key="3">
    <source>
        <dbReference type="Proteomes" id="UP001595420"/>
    </source>
</evidence>
<name>A0ABV7C189_9PROT</name>
<dbReference type="Proteomes" id="UP001595420">
    <property type="component" value="Unassembled WGS sequence"/>
</dbReference>
<gene>
    <name evidence="2" type="ORF">ACFOD3_21520</name>
</gene>
<comment type="similarity">
    <text evidence="1">Belongs to the enoyl-CoA hydratase/isomerase family.</text>
</comment>
<proteinExistence type="inferred from homology"/>